<organism evidence="3 4">
    <name type="scientific">Lachnellula occidentalis</name>
    <dbReference type="NCBI Taxonomy" id="215460"/>
    <lineage>
        <taxon>Eukaryota</taxon>
        <taxon>Fungi</taxon>
        <taxon>Dikarya</taxon>
        <taxon>Ascomycota</taxon>
        <taxon>Pezizomycotina</taxon>
        <taxon>Leotiomycetes</taxon>
        <taxon>Helotiales</taxon>
        <taxon>Lachnaceae</taxon>
        <taxon>Lachnellula</taxon>
    </lineage>
</organism>
<name>A0A8H8S763_9HELO</name>
<proteinExistence type="predicted"/>
<sequence>MFYSVFLMSIIGALFCAQQVSCQIFPRKTASFRNSTATSSDTSPSPDPTCCYLHSDSVRKLVWYESSLNVTVKTISTIVYQYDNTMVTSLKTVLVNNTLPTGFFDEETISGVSPSIIAGSEVATIYPFGFDLAAPFTGFEAEDEIFEDLPTELRDWMVAHVPPNTSKFLSNLAACTMYLGHGIPQAHIPVNQLTAGAITTMTMTGNLGSVSATTPSVPLIQPQVPSSSSTAVLPTSKLSPSSQPPVTTSLSAFKPVETTSSATAVVVSSGAPGPAAPTNNPPVVPSNAPGPTGTTINPPAVESQVSSNVIGDEGGQTQPGGASLPAPTPSRQTTVIQDSSSVVESGGTQHPASAANALAPAPTPADQSTVNQVFTAGGSTLSGNPSAGFIIGSSTLTPGGTVVMTSAGGVPTTYVLPSSGSTVIVNGATQTIQNVNAPVPTPAPDPELVIGSTTIAANSASAFVIGSQTLSPGGTITVSPIGSAPTTYEIPNSGSAIIINGATSSLNFPPAKASETNDVIMFGTSSITANSASAFVIDSQTLAPGGTITVTPTGSAPITYALPTSGNAIIINGATSALTPSAASRPIIVFGSSTITANSASGFVIGSQTLTPGGVVMASGETLGLAAGGSSVVVVSGGTTQTANLGGVIASLGGFATGAPAQYTGPGASGAVANKMVGGGLLAVLWGLFGVMVM</sequence>
<keyword evidence="4" id="KW-1185">Reference proteome</keyword>
<protein>
    <submittedName>
        <fullName evidence="3">Uncharacterized protein</fullName>
    </submittedName>
</protein>
<evidence type="ECO:0000256" key="2">
    <source>
        <dbReference type="SAM" id="SignalP"/>
    </source>
</evidence>
<feature type="compositionally biased region" description="Polar residues" evidence="1">
    <location>
        <begin position="293"/>
        <end position="311"/>
    </location>
</feature>
<evidence type="ECO:0000313" key="3">
    <source>
        <dbReference type="EMBL" id="TVY48334.1"/>
    </source>
</evidence>
<feature type="compositionally biased region" description="Polar residues" evidence="1">
    <location>
        <begin position="223"/>
        <end position="249"/>
    </location>
</feature>
<dbReference type="EMBL" id="QGMI01000050">
    <property type="protein sequence ID" value="TVY48334.1"/>
    <property type="molecule type" value="Genomic_DNA"/>
</dbReference>
<evidence type="ECO:0000256" key="1">
    <source>
        <dbReference type="SAM" id="MobiDB-lite"/>
    </source>
</evidence>
<feature type="compositionally biased region" description="Polar residues" evidence="1">
    <location>
        <begin position="329"/>
        <end position="350"/>
    </location>
</feature>
<dbReference type="OrthoDB" id="3642826at2759"/>
<feature type="signal peptide" evidence="2">
    <location>
        <begin position="1"/>
        <end position="22"/>
    </location>
</feature>
<comment type="caution">
    <text evidence="3">The sequence shown here is derived from an EMBL/GenBank/DDBJ whole genome shotgun (WGS) entry which is preliminary data.</text>
</comment>
<feature type="compositionally biased region" description="Low complexity" evidence="1">
    <location>
        <begin position="351"/>
        <end position="360"/>
    </location>
</feature>
<reference evidence="3 4" key="1">
    <citation type="submission" date="2018-05" db="EMBL/GenBank/DDBJ databases">
        <title>Genome sequencing and assembly of the regulated plant pathogen Lachnellula willkommii and related sister species for the development of diagnostic species identification markers.</title>
        <authorList>
            <person name="Giroux E."/>
            <person name="Bilodeau G."/>
        </authorList>
    </citation>
    <scope>NUCLEOTIDE SEQUENCE [LARGE SCALE GENOMIC DNA]</scope>
    <source>
        <strain evidence="3 4">CBS 160.35</strain>
    </source>
</reference>
<evidence type="ECO:0000313" key="4">
    <source>
        <dbReference type="Proteomes" id="UP000443090"/>
    </source>
</evidence>
<gene>
    <name evidence="3" type="ORF">LOCC1_G001451</name>
</gene>
<dbReference type="Proteomes" id="UP000443090">
    <property type="component" value="Unassembled WGS sequence"/>
</dbReference>
<dbReference type="AlphaFoldDB" id="A0A8H8S763"/>
<accession>A0A8H8S763</accession>
<feature type="region of interest" description="Disordered" evidence="1">
    <location>
        <begin position="270"/>
        <end position="367"/>
    </location>
</feature>
<feature type="chain" id="PRO_5034850362" evidence="2">
    <location>
        <begin position="23"/>
        <end position="694"/>
    </location>
</feature>
<feature type="region of interest" description="Disordered" evidence="1">
    <location>
        <begin position="218"/>
        <end position="249"/>
    </location>
</feature>
<keyword evidence="2" id="KW-0732">Signal</keyword>